<dbReference type="AlphaFoldDB" id="A0A975JVQ3"/>
<proteinExistence type="inferred from homology"/>
<accession>A0A975JVQ3</accession>
<dbReference type="GO" id="GO:0052572">
    <property type="term" value="P:response to host immune response"/>
    <property type="evidence" value="ECO:0007669"/>
    <property type="project" value="TreeGrafter"/>
</dbReference>
<dbReference type="RefSeq" id="WP_211697741.1">
    <property type="nucleotide sequence ID" value="NZ_CP046600.1"/>
</dbReference>
<dbReference type="Pfam" id="PF00823">
    <property type="entry name" value="PPE"/>
    <property type="match status" value="1"/>
</dbReference>
<keyword evidence="5" id="KW-1185">Reference proteome</keyword>
<comment type="similarity">
    <text evidence="1">Belongs to the mycobacterial PPE family.</text>
</comment>
<name>A0A975JVQ3_9MYCO</name>
<dbReference type="Gene3D" id="1.20.1260.20">
    <property type="entry name" value="PPE superfamily"/>
    <property type="match status" value="1"/>
</dbReference>
<organism evidence="4 5">
    <name type="scientific">Mycobacterium spongiae</name>
    <dbReference type="NCBI Taxonomy" id="886343"/>
    <lineage>
        <taxon>Bacteria</taxon>
        <taxon>Bacillati</taxon>
        <taxon>Actinomycetota</taxon>
        <taxon>Actinomycetes</taxon>
        <taxon>Mycobacteriales</taxon>
        <taxon>Mycobacteriaceae</taxon>
        <taxon>Mycobacterium</taxon>
    </lineage>
</organism>
<gene>
    <name evidence="4" type="ORF">F6B93_03390</name>
</gene>
<evidence type="ECO:0000313" key="5">
    <source>
        <dbReference type="Proteomes" id="UP000682202"/>
    </source>
</evidence>
<dbReference type="SUPFAM" id="SSF140459">
    <property type="entry name" value="PE/PPE dimer-like"/>
    <property type="match status" value="1"/>
</dbReference>
<protein>
    <submittedName>
        <fullName evidence="4">PPE domain-containing protein</fullName>
    </submittedName>
</protein>
<dbReference type="InterPro" id="IPR038332">
    <property type="entry name" value="PPE_sf"/>
</dbReference>
<dbReference type="KEGG" id="mspg:F6B93_03390"/>
<feature type="domain" description="PPE" evidence="2">
    <location>
        <begin position="4"/>
        <end position="166"/>
    </location>
</feature>
<dbReference type="PANTHER" id="PTHR46766:SF1">
    <property type="entry name" value="GLUTAMINE-RICH PROTEIN 2"/>
    <property type="match status" value="1"/>
</dbReference>
<dbReference type="Proteomes" id="UP000682202">
    <property type="component" value="Chromosome"/>
</dbReference>
<reference evidence="4" key="1">
    <citation type="submission" date="2019-12" db="EMBL/GenBank/DDBJ databases">
        <title>Mycobacterium spongiae sp. nov.</title>
        <authorList>
            <person name="Stinear T."/>
        </authorList>
    </citation>
    <scope>NUCLEOTIDE SEQUENCE</scope>
    <source>
        <strain evidence="4">FSD4b-SM</strain>
    </source>
</reference>
<sequence>MLVDFAMLPPEINSARMYAGPGVGSLQAAAVTWGELSADLQSTAQIYESVVSDLRAYRWLGPSSMSMAAAVIPYVEWLTTTAAQARQTAGQAAAAVAAFEQAFAMTVPPPVVAANRGELAVLTATNFFGQNAAAIAAVELHYAEMWAQDATAMFDYEGASAAAATLAPFASPEQTTSSKGVTAQNAAVAQASAPAGSDGVFGGALRFILQAIEGGILPLAPELLPLFEAGEAALDVWQQFPDLVSDDFTVLDGVLAWYASVNTVDTVESIGTGFIRAQQALGLLPNLGPPAAPPVAAPELLGSLKSIADAISGGGSRALAGLGSKVSAAMTSAGRVGPMSVPAAWAAPEVASVSQLQGTPLTTVALDNGPAAVMPGVPLVGSGRTAAVPRYGSQLTVMTRPFSGG</sequence>
<dbReference type="FunFam" id="1.20.1260.20:FF:000001">
    <property type="entry name" value="PPE family protein PPE41"/>
    <property type="match status" value="1"/>
</dbReference>
<dbReference type="PANTHER" id="PTHR46766">
    <property type="entry name" value="GLUTAMINE-RICH PROTEIN 2"/>
    <property type="match status" value="1"/>
</dbReference>
<evidence type="ECO:0000313" key="4">
    <source>
        <dbReference type="EMBL" id="QUR66258.1"/>
    </source>
</evidence>
<feature type="domain" description="PPE family C-terminal" evidence="3">
    <location>
        <begin position="327"/>
        <end position="401"/>
    </location>
</feature>
<evidence type="ECO:0000259" key="2">
    <source>
        <dbReference type="Pfam" id="PF00823"/>
    </source>
</evidence>
<evidence type="ECO:0000259" key="3">
    <source>
        <dbReference type="Pfam" id="PF12484"/>
    </source>
</evidence>
<dbReference type="EMBL" id="CP046600">
    <property type="protein sequence ID" value="QUR66258.1"/>
    <property type="molecule type" value="Genomic_DNA"/>
</dbReference>
<dbReference type="InterPro" id="IPR022171">
    <property type="entry name" value="PPE_C"/>
</dbReference>
<dbReference type="InterPro" id="IPR000030">
    <property type="entry name" value="PPE_dom"/>
</dbReference>
<evidence type="ECO:0000256" key="1">
    <source>
        <dbReference type="ARBA" id="ARBA00010652"/>
    </source>
</evidence>
<dbReference type="Pfam" id="PF12484">
    <property type="entry name" value="PPE-SVP"/>
    <property type="match status" value="1"/>
</dbReference>